<dbReference type="Gene3D" id="3.90.470.20">
    <property type="entry name" value="4'-phosphopantetheinyl transferase domain"/>
    <property type="match status" value="2"/>
</dbReference>
<protein>
    <submittedName>
        <fullName evidence="5">4'-phosphopantetheinyl transferase superfamily protein</fullName>
    </submittedName>
</protein>
<dbReference type="InterPro" id="IPR050559">
    <property type="entry name" value="P-Pant_transferase_sf"/>
</dbReference>
<keyword evidence="6" id="KW-1185">Reference proteome</keyword>
<evidence type="ECO:0000256" key="1">
    <source>
        <dbReference type="ARBA" id="ARBA00010990"/>
    </source>
</evidence>
<dbReference type="GO" id="GO:0016740">
    <property type="term" value="F:transferase activity"/>
    <property type="evidence" value="ECO:0007669"/>
    <property type="project" value="UniProtKB-KW"/>
</dbReference>
<name>A0ABT9E8Q9_9PROT</name>
<dbReference type="SUPFAM" id="SSF56214">
    <property type="entry name" value="4'-phosphopantetheinyl transferase"/>
    <property type="match status" value="2"/>
</dbReference>
<sequence>MPLDADEQPAGTAAGPREGDDGVVDLWCWPTGQAGAADWDVLDQAERDRAQRFVHDRHRIAFVRAHAGLRVILGRLLGTSPRDIAFVTGPHGKPSLAVAGAPHFSLSHSGGLAAVAVATRFDLGLDIEHLRSVAVAELAAQVCSAEEARALAAVAPTHRREAFFNAWTRKEAFLKAIGAGFSLPPASFTVSLAPGEPARLLSVAGQAAEAACWQLRSFVPAVGYVGAIAARAEGWRIRNRDPQDTLP</sequence>
<dbReference type="InterPro" id="IPR008278">
    <property type="entry name" value="4-PPantetheinyl_Trfase_dom"/>
</dbReference>
<evidence type="ECO:0000256" key="2">
    <source>
        <dbReference type="ARBA" id="ARBA00022679"/>
    </source>
</evidence>
<feature type="region of interest" description="Disordered" evidence="3">
    <location>
        <begin position="1"/>
        <end position="21"/>
    </location>
</feature>
<gene>
    <name evidence="5" type="ORF">Q7A36_29860</name>
</gene>
<dbReference type="RefSeq" id="WP_305107438.1">
    <property type="nucleotide sequence ID" value="NZ_JAUTWS010000051.1"/>
</dbReference>
<organism evidence="5 6">
    <name type="scientific">Paracraurococcus lichenis</name>
    <dbReference type="NCBI Taxonomy" id="3064888"/>
    <lineage>
        <taxon>Bacteria</taxon>
        <taxon>Pseudomonadati</taxon>
        <taxon>Pseudomonadota</taxon>
        <taxon>Alphaproteobacteria</taxon>
        <taxon>Acetobacterales</taxon>
        <taxon>Roseomonadaceae</taxon>
        <taxon>Paracraurococcus</taxon>
    </lineage>
</organism>
<dbReference type="EMBL" id="JAUTWS010000051">
    <property type="protein sequence ID" value="MDO9712582.1"/>
    <property type="molecule type" value="Genomic_DNA"/>
</dbReference>
<dbReference type="Pfam" id="PF01648">
    <property type="entry name" value="ACPS"/>
    <property type="match status" value="1"/>
</dbReference>
<comment type="similarity">
    <text evidence="1">Belongs to the P-Pant transferase superfamily. Gsp/Sfp/HetI/AcpT family.</text>
</comment>
<dbReference type="PANTHER" id="PTHR12215:SF10">
    <property type="entry name" value="L-AMINOADIPATE-SEMIALDEHYDE DEHYDROGENASE-PHOSPHOPANTETHEINYL TRANSFERASE"/>
    <property type="match status" value="1"/>
</dbReference>
<evidence type="ECO:0000256" key="3">
    <source>
        <dbReference type="SAM" id="MobiDB-lite"/>
    </source>
</evidence>
<evidence type="ECO:0000313" key="6">
    <source>
        <dbReference type="Proteomes" id="UP001243009"/>
    </source>
</evidence>
<reference evidence="5 6" key="1">
    <citation type="submission" date="2023-08" db="EMBL/GenBank/DDBJ databases">
        <title>The draft genome sequence of Paracraurococcus sp. LOR1-02.</title>
        <authorList>
            <person name="Kingkaew E."/>
            <person name="Tanasupawat S."/>
        </authorList>
    </citation>
    <scope>NUCLEOTIDE SEQUENCE [LARGE SCALE GENOMIC DNA]</scope>
    <source>
        <strain evidence="5 6">LOR1-02</strain>
    </source>
</reference>
<dbReference type="PANTHER" id="PTHR12215">
    <property type="entry name" value="PHOSPHOPANTETHEINE TRANSFERASE"/>
    <property type="match status" value="1"/>
</dbReference>
<evidence type="ECO:0000259" key="4">
    <source>
        <dbReference type="Pfam" id="PF01648"/>
    </source>
</evidence>
<comment type="caution">
    <text evidence="5">The sequence shown here is derived from an EMBL/GenBank/DDBJ whole genome shotgun (WGS) entry which is preliminary data.</text>
</comment>
<dbReference type="Proteomes" id="UP001243009">
    <property type="component" value="Unassembled WGS sequence"/>
</dbReference>
<keyword evidence="2 5" id="KW-0808">Transferase</keyword>
<dbReference type="InterPro" id="IPR037143">
    <property type="entry name" value="4-PPantetheinyl_Trfase_dom_sf"/>
</dbReference>
<feature type="domain" description="4'-phosphopantetheinyl transferase" evidence="4">
    <location>
        <begin position="123"/>
        <end position="214"/>
    </location>
</feature>
<proteinExistence type="inferred from homology"/>
<evidence type="ECO:0000313" key="5">
    <source>
        <dbReference type="EMBL" id="MDO9712582.1"/>
    </source>
</evidence>
<accession>A0ABT9E8Q9</accession>